<dbReference type="InterPro" id="IPR001487">
    <property type="entry name" value="Bromodomain"/>
</dbReference>
<dbReference type="GeneID" id="94830288"/>
<accession>A0A1J4J7F3</accession>
<dbReference type="Proteomes" id="UP000179807">
    <property type="component" value="Unassembled WGS sequence"/>
</dbReference>
<dbReference type="AlphaFoldDB" id="A0A1J4J7F3"/>
<gene>
    <name evidence="3" type="ORF">TRFO_10652</name>
</gene>
<feature type="domain" description="Bromo" evidence="2">
    <location>
        <begin position="58"/>
        <end position="126"/>
    </location>
</feature>
<reference evidence="3" key="1">
    <citation type="submission" date="2016-10" db="EMBL/GenBank/DDBJ databases">
        <authorList>
            <person name="Benchimol M."/>
            <person name="Almeida L.G."/>
            <person name="Vasconcelos A.T."/>
            <person name="Perreira-Neves A."/>
            <person name="Rosa I.A."/>
            <person name="Tasca T."/>
            <person name="Bogo M.R."/>
            <person name="de Souza W."/>
        </authorList>
    </citation>
    <scope>NUCLEOTIDE SEQUENCE [LARGE SCALE GENOMIC DNA]</scope>
    <source>
        <strain evidence="3">K</strain>
    </source>
</reference>
<keyword evidence="1" id="KW-0103">Bromodomain</keyword>
<protein>
    <recommendedName>
        <fullName evidence="2">Bromo domain-containing protein</fullName>
    </recommendedName>
</protein>
<evidence type="ECO:0000259" key="2">
    <source>
        <dbReference type="Pfam" id="PF00439"/>
    </source>
</evidence>
<comment type="caution">
    <text evidence="3">The sequence shown here is derived from an EMBL/GenBank/DDBJ whole genome shotgun (WGS) entry which is preliminary data.</text>
</comment>
<dbReference type="Gene3D" id="1.20.920.10">
    <property type="entry name" value="Bromodomain-like"/>
    <property type="match status" value="1"/>
</dbReference>
<dbReference type="EMBL" id="MLAK01001260">
    <property type="protein sequence ID" value="OHS95166.1"/>
    <property type="molecule type" value="Genomic_DNA"/>
</dbReference>
<evidence type="ECO:0000313" key="4">
    <source>
        <dbReference type="Proteomes" id="UP000179807"/>
    </source>
</evidence>
<organism evidence="3 4">
    <name type="scientific">Tritrichomonas foetus</name>
    <dbReference type="NCBI Taxonomy" id="1144522"/>
    <lineage>
        <taxon>Eukaryota</taxon>
        <taxon>Metamonada</taxon>
        <taxon>Parabasalia</taxon>
        <taxon>Tritrichomonadida</taxon>
        <taxon>Tritrichomonadidae</taxon>
        <taxon>Tritrichomonas</taxon>
    </lineage>
</organism>
<dbReference type="InterPro" id="IPR036427">
    <property type="entry name" value="Bromodomain-like_sf"/>
</dbReference>
<evidence type="ECO:0000313" key="3">
    <source>
        <dbReference type="EMBL" id="OHS95166.1"/>
    </source>
</evidence>
<proteinExistence type="predicted"/>
<dbReference type="Pfam" id="PF00439">
    <property type="entry name" value="Bromodomain"/>
    <property type="match status" value="1"/>
</dbReference>
<evidence type="ECO:0000256" key="1">
    <source>
        <dbReference type="ARBA" id="ARBA00023117"/>
    </source>
</evidence>
<keyword evidence="4" id="KW-1185">Reference proteome</keyword>
<dbReference type="RefSeq" id="XP_068348303.1">
    <property type="nucleotide sequence ID" value="XM_068495584.1"/>
</dbReference>
<dbReference type="VEuPathDB" id="TrichDB:TRFO_10652"/>
<dbReference type="SUPFAM" id="SSF47370">
    <property type="entry name" value="Bromodomain"/>
    <property type="match status" value="1"/>
</dbReference>
<name>A0A1J4J7F3_9EUKA</name>
<sequence length="272" mass="32112">MIFFQYFKKVKQKKFFHCEEVRFGVQQLFVTLVHKVNGHFTMPRKITIQRHFSSSILMKVMNEFQMHPISAPYWIPIDPTSLDRAKQNIVAVKDVIDLSIVRQHLYDGEYTTLDAWYNDCLSVFNDYDLLFGDDPVQKLVNNYSKKLFHKISVQQGVDLIDHWSEQIYNLRTKLNTLINSVPTKYISKNTMKTRKPKSKGTDKIEKIKEIRKAIETFKTPQDWRPSLIILIKNGYEVGKKKVDLDLMDMKAETINQLYNDLKERNILIDDDD</sequence>